<name>A0A2S9KHS6_9BURK</name>
<dbReference type="InterPro" id="IPR032093">
    <property type="entry name" value="PhoD_N"/>
</dbReference>
<feature type="domain" description="Phospholipase D N-terminal" evidence="3">
    <location>
        <begin position="41"/>
        <end position="129"/>
    </location>
</feature>
<dbReference type="PANTHER" id="PTHR43606:SF2">
    <property type="entry name" value="ALKALINE PHOSPHATASE FAMILY PROTEIN (AFU_ORTHOLOGUE AFUA_5G03860)"/>
    <property type="match status" value="1"/>
</dbReference>
<dbReference type="InterPro" id="IPR052900">
    <property type="entry name" value="Phospholipid_Metab_Enz"/>
</dbReference>
<dbReference type="Pfam" id="PF09423">
    <property type="entry name" value="PhoD"/>
    <property type="match status" value="1"/>
</dbReference>
<dbReference type="RefSeq" id="WP_105728324.1">
    <property type="nucleotide sequence ID" value="NZ_PVLR01000007.1"/>
</dbReference>
<dbReference type="OrthoDB" id="327733at2"/>
<dbReference type="PROSITE" id="PS51257">
    <property type="entry name" value="PROKAR_LIPOPROTEIN"/>
    <property type="match status" value="1"/>
</dbReference>
<dbReference type="PANTHER" id="PTHR43606">
    <property type="entry name" value="PHOSPHATASE, PUTATIVE (AFU_ORTHOLOGUE AFUA_6G08710)-RELATED"/>
    <property type="match status" value="1"/>
</dbReference>
<evidence type="ECO:0000313" key="5">
    <source>
        <dbReference type="Proteomes" id="UP000238326"/>
    </source>
</evidence>
<dbReference type="InterPro" id="IPR038607">
    <property type="entry name" value="PhoD-like_sf"/>
</dbReference>
<dbReference type="Gene3D" id="3.60.21.70">
    <property type="entry name" value="PhoD-like phosphatase"/>
    <property type="match status" value="1"/>
</dbReference>
<reference evidence="4 5" key="1">
    <citation type="submission" date="2018-03" db="EMBL/GenBank/DDBJ databases">
        <title>Comparative genomics illustrates the genes involved in a hyperalkaliphilic mechanisms of Serpentinomonas isolated from highly-alkaline calcium-rich serpentinized springs.</title>
        <authorList>
            <person name="Suzuki S."/>
            <person name="Ishii S."/>
            <person name="Walworth N."/>
            <person name="Bird L."/>
            <person name="Kuenen J.G."/>
            <person name="Nealson K.H."/>
        </authorList>
    </citation>
    <scope>NUCLEOTIDE SEQUENCE [LARGE SCALE GENOMIC DNA]</scope>
    <source>
        <strain evidence="4 5">83</strain>
    </source>
</reference>
<dbReference type="SUPFAM" id="SSF56300">
    <property type="entry name" value="Metallo-dependent phosphatases"/>
    <property type="match status" value="1"/>
</dbReference>
<evidence type="ECO:0000313" key="4">
    <source>
        <dbReference type="EMBL" id="PRD69999.1"/>
    </source>
</evidence>
<dbReference type="InterPro" id="IPR018946">
    <property type="entry name" value="PhoD-like_MPP"/>
</dbReference>
<dbReference type="CDD" id="cd07389">
    <property type="entry name" value="MPP_PhoD"/>
    <property type="match status" value="1"/>
</dbReference>
<dbReference type="Pfam" id="PF16655">
    <property type="entry name" value="PhoD_N"/>
    <property type="match status" value="1"/>
</dbReference>
<dbReference type="AlphaFoldDB" id="A0A2S9KHS6"/>
<dbReference type="EMBL" id="PVLR01000007">
    <property type="protein sequence ID" value="PRD69999.1"/>
    <property type="molecule type" value="Genomic_DNA"/>
</dbReference>
<feature type="signal peptide" evidence="1">
    <location>
        <begin position="1"/>
        <end position="30"/>
    </location>
</feature>
<comment type="caution">
    <text evidence="4">The sequence shown here is derived from an EMBL/GenBank/DDBJ whole genome shotgun (WGS) entry which is preliminary data.</text>
</comment>
<dbReference type="InterPro" id="IPR029052">
    <property type="entry name" value="Metallo-depent_PP-like"/>
</dbReference>
<evidence type="ECO:0000259" key="3">
    <source>
        <dbReference type="Pfam" id="PF16655"/>
    </source>
</evidence>
<dbReference type="Gene3D" id="2.60.40.380">
    <property type="entry name" value="Purple acid phosphatase-like, N-terminal"/>
    <property type="match status" value="1"/>
</dbReference>
<keyword evidence="1" id="KW-0732">Signal</keyword>
<sequence>MNPIHRRDFVIRLSTVAAALSAGAVLSACGGDDAVPQFLYGVASGDPLADRVILWTHARYPDSDVAVDLNWEVASDNGFASIVKSGTVTATAATGFTAKVDASGLAANTEYFYRFRQGQHASAVGRARTLPTGSVSEVRLAVLSCANYPAGFFNVYAEVAKSDAQFALHLGDYIYEYAAGGYASANADKLGRVVQPVTELLTLADYRLRHAQYRSDPDAKDLHARLPMIAVWDDHEIANDTYQDGAENHDPAKEGSFAARRAAALQAWHEWMPVRSGADQGQIYRSFDFGNLLSLHMLDTRLVGRDQQVTIEQLLNPATQASALAALSSPTRQLLGQTQLQWLQGQMSASKASWQVLGQQVLMARMTVPLSILNALNPANTSPTAVADGAKAVTDYLTAKATPVAARTPAQQALLNPAINPELGYNLDAWDGYPAAREYVLGTAAQLGKKLVVLAGDTHNAWHSSLTLMDGRKVGEEFATSSVSSPGLENYLAALPPEQVKFIFENVIDDLDWMDPKRRGFLKMTFTASAAKGEWVFVDRIDSRSYAVDAAAGKTLVYQPGLG</sequence>
<accession>A0A2S9KHS6</accession>
<gene>
    <name evidence="4" type="ORF">C6P61_02350</name>
</gene>
<dbReference type="Proteomes" id="UP000238326">
    <property type="component" value="Unassembled WGS sequence"/>
</dbReference>
<evidence type="ECO:0000256" key="1">
    <source>
        <dbReference type="SAM" id="SignalP"/>
    </source>
</evidence>
<keyword evidence="5" id="KW-1185">Reference proteome</keyword>
<proteinExistence type="predicted"/>
<protein>
    <submittedName>
        <fullName evidence="4">Alkaline phosphatase</fullName>
    </submittedName>
</protein>
<feature type="domain" description="PhoD-like phosphatase metallophosphatase" evidence="2">
    <location>
        <begin position="140"/>
        <end position="535"/>
    </location>
</feature>
<evidence type="ECO:0000259" key="2">
    <source>
        <dbReference type="Pfam" id="PF09423"/>
    </source>
</evidence>
<feature type="chain" id="PRO_5015491498" evidence="1">
    <location>
        <begin position="31"/>
        <end position="563"/>
    </location>
</feature>
<organism evidence="4 5">
    <name type="scientific">Malikia spinosa</name>
    <dbReference type="NCBI Taxonomy" id="86180"/>
    <lineage>
        <taxon>Bacteria</taxon>
        <taxon>Pseudomonadati</taxon>
        <taxon>Pseudomonadota</taxon>
        <taxon>Betaproteobacteria</taxon>
        <taxon>Burkholderiales</taxon>
        <taxon>Comamonadaceae</taxon>
        <taxon>Malikia</taxon>
    </lineage>
</organism>